<gene>
    <name evidence="2" type="ORF">CA85_41880</name>
</gene>
<feature type="transmembrane region" description="Helical" evidence="1">
    <location>
        <begin position="40"/>
        <end position="60"/>
    </location>
</feature>
<feature type="transmembrane region" description="Helical" evidence="1">
    <location>
        <begin position="121"/>
        <end position="141"/>
    </location>
</feature>
<dbReference type="RefSeq" id="WP_146393054.1">
    <property type="nucleotide sequence ID" value="NZ_SJPK01000013.1"/>
</dbReference>
<feature type="transmembrane region" description="Helical" evidence="1">
    <location>
        <begin position="481"/>
        <end position="503"/>
    </location>
</feature>
<dbReference type="OrthoDB" id="9804277at2"/>
<dbReference type="Gene3D" id="3.60.110.10">
    <property type="entry name" value="Carbon-nitrogen hydrolase"/>
    <property type="match status" value="1"/>
</dbReference>
<keyword evidence="1" id="KW-0812">Transmembrane</keyword>
<keyword evidence="3" id="KW-1185">Reference proteome</keyword>
<dbReference type="GO" id="GO:0016020">
    <property type="term" value="C:membrane"/>
    <property type="evidence" value="ECO:0007669"/>
    <property type="project" value="InterPro"/>
</dbReference>
<dbReference type="GO" id="GO:0016410">
    <property type="term" value="F:N-acyltransferase activity"/>
    <property type="evidence" value="ECO:0007669"/>
    <property type="project" value="InterPro"/>
</dbReference>
<comment type="caution">
    <text evidence="2">The sequence shown here is derived from an EMBL/GenBank/DDBJ whole genome shotgun (WGS) entry which is preliminary data.</text>
</comment>
<name>A0A5C5X2H7_9BACT</name>
<reference evidence="2 3" key="1">
    <citation type="submission" date="2019-02" db="EMBL/GenBank/DDBJ databases">
        <title>Deep-cultivation of Planctomycetes and their phenomic and genomic characterization uncovers novel biology.</title>
        <authorList>
            <person name="Wiegand S."/>
            <person name="Jogler M."/>
            <person name="Boedeker C."/>
            <person name="Pinto D."/>
            <person name="Vollmers J."/>
            <person name="Rivas-Marin E."/>
            <person name="Kohn T."/>
            <person name="Peeters S.H."/>
            <person name="Heuer A."/>
            <person name="Rast P."/>
            <person name="Oberbeckmann S."/>
            <person name="Bunk B."/>
            <person name="Jeske O."/>
            <person name="Meyerdierks A."/>
            <person name="Storesund J.E."/>
            <person name="Kallscheuer N."/>
            <person name="Luecker S."/>
            <person name="Lage O.M."/>
            <person name="Pohl T."/>
            <person name="Merkel B.J."/>
            <person name="Hornburger P."/>
            <person name="Mueller R.-W."/>
            <person name="Bruemmer F."/>
            <person name="Labrenz M."/>
            <person name="Spormann A.M."/>
            <person name="Op Den Camp H."/>
            <person name="Overmann J."/>
            <person name="Amann R."/>
            <person name="Jetten M.S.M."/>
            <person name="Mascher T."/>
            <person name="Medema M.H."/>
            <person name="Devos D.P."/>
            <person name="Kaster A.-K."/>
            <person name="Ovreas L."/>
            <person name="Rohde M."/>
            <person name="Galperin M.Y."/>
            <person name="Jogler C."/>
        </authorList>
    </citation>
    <scope>NUCLEOTIDE SEQUENCE [LARGE SCALE GENOMIC DNA]</scope>
    <source>
        <strain evidence="2 3">CA85</strain>
    </source>
</reference>
<evidence type="ECO:0000256" key="1">
    <source>
        <dbReference type="SAM" id="Phobius"/>
    </source>
</evidence>
<evidence type="ECO:0000313" key="2">
    <source>
        <dbReference type="EMBL" id="TWT56375.1"/>
    </source>
</evidence>
<accession>A0A5C5X2H7</accession>
<feature type="transmembrane region" description="Helical" evidence="1">
    <location>
        <begin position="90"/>
        <end position="109"/>
    </location>
</feature>
<feature type="transmembrane region" description="Helical" evidence="1">
    <location>
        <begin position="199"/>
        <end position="218"/>
    </location>
</feature>
<proteinExistence type="predicted"/>
<keyword evidence="1" id="KW-0472">Membrane</keyword>
<dbReference type="GO" id="GO:0042158">
    <property type="term" value="P:lipoprotein biosynthetic process"/>
    <property type="evidence" value="ECO:0007669"/>
    <property type="project" value="InterPro"/>
</dbReference>
<feature type="transmembrane region" description="Helical" evidence="1">
    <location>
        <begin position="67"/>
        <end position="84"/>
    </location>
</feature>
<dbReference type="Proteomes" id="UP000318053">
    <property type="component" value="Unassembled WGS sequence"/>
</dbReference>
<dbReference type="EMBL" id="SJPK01000013">
    <property type="protein sequence ID" value="TWT56375.1"/>
    <property type="molecule type" value="Genomic_DNA"/>
</dbReference>
<protein>
    <submittedName>
        <fullName evidence="2">Apolipoprotein N-acyltransferase</fullName>
    </submittedName>
</protein>
<dbReference type="InterPro" id="IPR004563">
    <property type="entry name" value="Apolipo_AcylTrfase"/>
</dbReference>
<organism evidence="2 3">
    <name type="scientific">Allorhodopirellula solitaria</name>
    <dbReference type="NCBI Taxonomy" id="2527987"/>
    <lineage>
        <taxon>Bacteria</taxon>
        <taxon>Pseudomonadati</taxon>
        <taxon>Planctomycetota</taxon>
        <taxon>Planctomycetia</taxon>
        <taxon>Pirellulales</taxon>
        <taxon>Pirellulaceae</taxon>
        <taxon>Allorhodopirellula</taxon>
    </lineage>
</organism>
<dbReference type="PANTHER" id="PTHR38686">
    <property type="entry name" value="APOLIPOPROTEIN N-ACYLTRANSFERASE"/>
    <property type="match status" value="1"/>
</dbReference>
<dbReference type="InterPro" id="IPR036526">
    <property type="entry name" value="C-N_Hydrolase_sf"/>
</dbReference>
<keyword evidence="1" id="KW-1133">Transmembrane helix</keyword>
<keyword evidence="2" id="KW-0449">Lipoprotein</keyword>
<dbReference type="PANTHER" id="PTHR38686:SF1">
    <property type="entry name" value="APOLIPOPROTEIN N-ACYLTRANSFERASE"/>
    <property type="match status" value="1"/>
</dbReference>
<dbReference type="SUPFAM" id="SSF56317">
    <property type="entry name" value="Carbon-nitrogen hydrolase"/>
    <property type="match status" value="1"/>
</dbReference>
<sequence length="519" mass="56072">MNRIYSARRRGGGGRFLDALCVIAGSGFLGWSLIASRSDILFFAGALLGVYFTFVIGSHVGTNLSRFLGGLFLYGILFAGILLSKGGDLWVIWLLLTLAFAAFHAGVMGAMSHMLGRSCSVITVLPFFIVFYETFRHAIAYCYDGSGLTFGSLGQTVPDGFGLQLAAIGGVSLLSFACVSLLTGVVIASDGQRSRGDRLIGVGIIGFVVTAIVTSNSLSFRNAVTDQAAVVAVPLPLSSSSESELKSLIVQARKDGDCEEVTILGAETMIHLTLADGDLHLTRTNDRLWLDASSLEDCAVIVGAWVSVGRRSDRINAVVEIRDRKIVGIEAKHRLAPFVESQPLGTESLIQLGALPEGAVRDATPPALAEELLRWFHQPQRVKVGVCYDAFFAWSYLHDIDEGDLFLTCSLDETFDQSGIFQNLSMTHCRIRAVEARRSIVRSSLGGLTAAFGPRGCRIEPTACHGGMQLYQVPVCRTTSVYAWAGDWIVWLSMFAVLGLAVFRCCCDRSFQKGCHAPQ</sequence>
<keyword evidence="2" id="KW-0808">Transferase</keyword>
<evidence type="ECO:0000313" key="3">
    <source>
        <dbReference type="Proteomes" id="UP000318053"/>
    </source>
</evidence>
<feature type="transmembrane region" description="Helical" evidence="1">
    <location>
        <begin position="161"/>
        <end position="187"/>
    </location>
</feature>
<keyword evidence="2" id="KW-0012">Acyltransferase</keyword>
<feature type="transmembrane region" description="Helical" evidence="1">
    <location>
        <begin position="12"/>
        <end position="34"/>
    </location>
</feature>
<dbReference type="AlphaFoldDB" id="A0A5C5X2H7"/>